<evidence type="ECO:0000259" key="6">
    <source>
        <dbReference type="PROSITE" id="PS50800"/>
    </source>
</evidence>
<feature type="compositionally biased region" description="Low complexity" evidence="4">
    <location>
        <begin position="172"/>
        <end position="193"/>
    </location>
</feature>
<protein>
    <submittedName>
        <fullName evidence="8">Uncharacterized protein</fullName>
    </submittedName>
</protein>
<evidence type="ECO:0000256" key="3">
    <source>
        <dbReference type="PROSITE-ProRule" id="PRU00175"/>
    </source>
</evidence>
<keyword evidence="1 3" id="KW-0863">Zinc-finger</keyword>
<dbReference type="PROSITE" id="PS50800">
    <property type="entry name" value="SAP"/>
    <property type="match status" value="1"/>
</dbReference>
<evidence type="ECO:0000313" key="7">
    <source>
        <dbReference type="EMBL" id="CAF0863133.1"/>
    </source>
</evidence>
<name>A0A814MIR9_9BILA</name>
<gene>
    <name evidence="8" type="ORF">GPM918_LOCUS17707</name>
    <name evidence="7" type="ORF">OVA965_LOCUS7737</name>
    <name evidence="10" type="ORF">SRO942_LOCUS17706</name>
    <name evidence="9" type="ORF">TMI583_LOCUS7728</name>
</gene>
<dbReference type="SMART" id="SM00513">
    <property type="entry name" value="SAP"/>
    <property type="match status" value="1"/>
</dbReference>
<dbReference type="FunFam" id="3.30.40.10:FF:000110">
    <property type="entry name" value="E3 ubiquitin-protein ligase RNF34 isoform X1"/>
    <property type="match status" value="1"/>
</dbReference>
<organism evidence="8 11">
    <name type="scientific">Didymodactylos carnosus</name>
    <dbReference type="NCBI Taxonomy" id="1234261"/>
    <lineage>
        <taxon>Eukaryota</taxon>
        <taxon>Metazoa</taxon>
        <taxon>Spiralia</taxon>
        <taxon>Gnathifera</taxon>
        <taxon>Rotifera</taxon>
        <taxon>Eurotatoria</taxon>
        <taxon>Bdelloidea</taxon>
        <taxon>Philodinida</taxon>
        <taxon>Philodinidae</taxon>
        <taxon>Didymodactylos</taxon>
    </lineage>
</organism>
<evidence type="ECO:0000259" key="5">
    <source>
        <dbReference type="PROSITE" id="PS50089"/>
    </source>
</evidence>
<dbReference type="EMBL" id="CAJNOQ010004941">
    <property type="protein sequence ID" value="CAF1079776.1"/>
    <property type="molecule type" value="Genomic_DNA"/>
</dbReference>
<proteinExistence type="predicted"/>
<feature type="compositionally biased region" description="Basic and acidic residues" evidence="4">
    <location>
        <begin position="153"/>
        <end position="167"/>
    </location>
</feature>
<feature type="compositionally biased region" description="Basic and acidic residues" evidence="4">
    <location>
        <begin position="218"/>
        <end position="230"/>
    </location>
</feature>
<reference evidence="8" key="1">
    <citation type="submission" date="2021-02" db="EMBL/GenBank/DDBJ databases">
        <authorList>
            <person name="Nowell W R."/>
        </authorList>
    </citation>
    <scope>NUCLEOTIDE SEQUENCE</scope>
</reference>
<dbReference type="SUPFAM" id="SSF57850">
    <property type="entry name" value="RING/U-box"/>
    <property type="match status" value="1"/>
</dbReference>
<dbReference type="SUPFAM" id="SSF68906">
    <property type="entry name" value="SAP domain"/>
    <property type="match status" value="1"/>
</dbReference>
<dbReference type="OrthoDB" id="10251804at2759"/>
<keyword evidence="11" id="KW-1185">Reference proteome</keyword>
<dbReference type="PROSITE" id="PS50089">
    <property type="entry name" value="ZF_RING_2"/>
    <property type="match status" value="1"/>
</dbReference>
<dbReference type="Gene3D" id="1.10.720.30">
    <property type="entry name" value="SAP domain"/>
    <property type="match status" value="1"/>
</dbReference>
<feature type="compositionally biased region" description="Basic residues" evidence="4">
    <location>
        <begin position="194"/>
        <end position="204"/>
    </location>
</feature>
<evidence type="ECO:0000313" key="10">
    <source>
        <dbReference type="EMBL" id="CAF3845837.1"/>
    </source>
</evidence>
<keyword evidence="2" id="KW-0862">Zinc</keyword>
<dbReference type="InterPro" id="IPR003034">
    <property type="entry name" value="SAP_dom"/>
</dbReference>
<keyword evidence="1 3" id="KW-0479">Metal-binding</keyword>
<dbReference type="InterPro" id="IPR051728">
    <property type="entry name" value="RING-FYVE_E3_ubiquitin-ligase"/>
</dbReference>
<dbReference type="Proteomes" id="UP000682733">
    <property type="component" value="Unassembled WGS sequence"/>
</dbReference>
<evidence type="ECO:0000256" key="4">
    <source>
        <dbReference type="SAM" id="MobiDB-lite"/>
    </source>
</evidence>
<evidence type="ECO:0000313" key="9">
    <source>
        <dbReference type="EMBL" id="CAF3647823.1"/>
    </source>
</evidence>
<dbReference type="PANTHER" id="PTHR14879:SF5">
    <property type="entry name" value="RING-TYPE DOMAIN-CONTAINING PROTEIN"/>
    <property type="match status" value="1"/>
</dbReference>
<evidence type="ECO:0000313" key="8">
    <source>
        <dbReference type="EMBL" id="CAF1079776.1"/>
    </source>
</evidence>
<dbReference type="EMBL" id="CAJOBC010004942">
    <property type="protein sequence ID" value="CAF3845837.1"/>
    <property type="molecule type" value="Genomic_DNA"/>
</dbReference>
<feature type="region of interest" description="Disordered" evidence="4">
    <location>
        <begin position="145"/>
        <end position="252"/>
    </location>
</feature>
<dbReference type="Proteomes" id="UP000677228">
    <property type="component" value="Unassembled WGS sequence"/>
</dbReference>
<sequence>MAPVNDLTVMKYGDLQKELTRRHLKATGKRDVLIHRLTQAMEDEDDDSVQYLRCDFLRKDPVFLLRTTQSDDVIEVINERNRNDDQEECVDLTVTVDDILRLKTKQLKEILNGHRIKYPQTARKEELREKVKQCLSIKQRKLSLSGGKRKVTEKKTERRNTGTDHIIKNHLRFSSSSISISSSSTRLSTQTRSSIKRLSPKRQLNRKEKSSFQHKSQHSSEKRKVVDKKIISKKKKSSKTTTKRKQPKAQQNYRPLAYYEEESDSDMCKICWEKQIDCVFIECGHLIACTSCGNDFYMKECPMCRQTVTRIIKVFKS</sequence>
<feature type="compositionally biased region" description="Basic residues" evidence="4">
    <location>
        <begin position="231"/>
        <end position="247"/>
    </location>
</feature>
<dbReference type="InterPro" id="IPR036361">
    <property type="entry name" value="SAP_dom_sf"/>
</dbReference>
<dbReference type="Gene3D" id="3.30.40.10">
    <property type="entry name" value="Zinc/RING finger domain, C3HC4 (zinc finger)"/>
    <property type="match status" value="1"/>
</dbReference>
<evidence type="ECO:0000256" key="2">
    <source>
        <dbReference type="ARBA" id="ARBA00022833"/>
    </source>
</evidence>
<evidence type="ECO:0000256" key="1">
    <source>
        <dbReference type="ARBA" id="ARBA00022771"/>
    </source>
</evidence>
<dbReference type="AlphaFoldDB" id="A0A814MIR9"/>
<accession>A0A814MIR9</accession>
<dbReference type="Proteomes" id="UP000663829">
    <property type="component" value="Unassembled WGS sequence"/>
</dbReference>
<dbReference type="EMBL" id="CAJOBA010002508">
    <property type="protein sequence ID" value="CAF3647823.1"/>
    <property type="molecule type" value="Genomic_DNA"/>
</dbReference>
<dbReference type="GO" id="GO:0008270">
    <property type="term" value="F:zinc ion binding"/>
    <property type="evidence" value="ECO:0007669"/>
    <property type="project" value="UniProtKB-KW"/>
</dbReference>
<dbReference type="PANTHER" id="PTHR14879">
    <property type="entry name" value="CASPASE REGULATOR, RING FINGER DOMAIN-CONTAINING"/>
    <property type="match status" value="1"/>
</dbReference>
<dbReference type="Pfam" id="PF13920">
    <property type="entry name" value="zf-C3HC4_3"/>
    <property type="match status" value="1"/>
</dbReference>
<dbReference type="InterPro" id="IPR013083">
    <property type="entry name" value="Znf_RING/FYVE/PHD"/>
</dbReference>
<dbReference type="Proteomes" id="UP000681722">
    <property type="component" value="Unassembled WGS sequence"/>
</dbReference>
<dbReference type="InterPro" id="IPR001841">
    <property type="entry name" value="Znf_RING"/>
</dbReference>
<feature type="domain" description="RING-type" evidence="5">
    <location>
        <begin position="268"/>
        <end position="305"/>
    </location>
</feature>
<evidence type="ECO:0000313" key="11">
    <source>
        <dbReference type="Proteomes" id="UP000663829"/>
    </source>
</evidence>
<comment type="caution">
    <text evidence="8">The sequence shown here is derived from an EMBL/GenBank/DDBJ whole genome shotgun (WGS) entry which is preliminary data.</text>
</comment>
<dbReference type="EMBL" id="CAJNOK010002509">
    <property type="protein sequence ID" value="CAF0863133.1"/>
    <property type="molecule type" value="Genomic_DNA"/>
</dbReference>
<feature type="domain" description="SAP" evidence="6">
    <location>
        <begin position="7"/>
        <end position="41"/>
    </location>
</feature>